<dbReference type="PROSITE" id="PS51071">
    <property type="entry name" value="HTH_RPIR"/>
    <property type="match status" value="1"/>
</dbReference>
<name>A0A1H8RIX9_9GAMM</name>
<organism evidence="6 7">
    <name type="scientific">Aquisalimonas asiatica</name>
    <dbReference type="NCBI Taxonomy" id="406100"/>
    <lineage>
        <taxon>Bacteria</taxon>
        <taxon>Pseudomonadati</taxon>
        <taxon>Pseudomonadota</taxon>
        <taxon>Gammaproteobacteria</taxon>
        <taxon>Chromatiales</taxon>
        <taxon>Ectothiorhodospiraceae</taxon>
        <taxon>Aquisalimonas</taxon>
    </lineage>
</organism>
<dbReference type="CDD" id="cd05013">
    <property type="entry name" value="SIS_RpiR"/>
    <property type="match status" value="1"/>
</dbReference>
<dbReference type="PROSITE" id="PS51464">
    <property type="entry name" value="SIS"/>
    <property type="match status" value="1"/>
</dbReference>
<dbReference type="RefSeq" id="WP_091640544.1">
    <property type="nucleotide sequence ID" value="NZ_FOEG01000002.1"/>
</dbReference>
<evidence type="ECO:0000256" key="2">
    <source>
        <dbReference type="ARBA" id="ARBA00023125"/>
    </source>
</evidence>
<keyword evidence="7" id="KW-1185">Reference proteome</keyword>
<evidence type="ECO:0000256" key="1">
    <source>
        <dbReference type="ARBA" id="ARBA00023015"/>
    </source>
</evidence>
<dbReference type="Pfam" id="PF01418">
    <property type="entry name" value="HTH_6"/>
    <property type="match status" value="1"/>
</dbReference>
<dbReference type="Gene3D" id="1.10.10.10">
    <property type="entry name" value="Winged helix-like DNA-binding domain superfamily/Winged helix DNA-binding domain"/>
    <property type="match status" value="1"/>
</dbReference>
<feature type="domain" description="HTH rpiR-type" evidence="4">
    <location>
        <begin position="1"/>
        <end position="75"/>
    </location>
</feature>
<evidence type="ECO:0000313" key="6">
    <source>
        <dbReference type="EMBL" id="SEO66421.1"/>
    </source>
</evidence>
<evidence type="ECO:0000259" key="4">
    <source>
        <dbReference type="PROSITE" id="PS51071"/>
    </source>
</evidence>
<dbReference type="InterPro" id="IPR036388">
    <property type="entry name" value="WH-like_DNA-bd_sf"/>
</dbReference>
<keyword evidence="2" id="KW-0238">DNA-binding</keyword>
<gene>
    <name evidence="6" type="ORF">SAMN04488052_10260</name>
</gene>
<dbReference type="InterPro" id="IPR046348">
    <property type="entry name" value="SIS_dom_sf"/>
</dbReference>
<protein>
    <submittedName>
        <fullName evidence="6">Transcriptional regulator, RpiR family</fullName>
    </submittedName>
</protein>
<dbReference type="Pfam" id="PF01380">
    <property type="entry name" value="SIS"/>
    <property type="match status" value="1"/>
</dbReference>
<dbReference type="InterPro" id="IPR047640">
    <property type="entry name" value="RpiR-like"/>
</dbReference>
<proteinExistence type="predicted"/>
<reference evidence="6 7" key="1">
    <citation type="submission" date="2016-10" db="EMBL/GenBank/DDBJ databases">
        <authorList>
            <person name="de Groot N.N."/>
        </authorList>
    </citation>
    <scope>NUCLEOTIDE SEQUENCE [LARGE SCALE GENOMIC DNA]</scope>
    <source>
        <strain evidence="6 7">CGMCC 1.6291</strain>
    </source>
</reference>
<dbReference type="GO" id="GO:0097367">
    <property type="term" value="F:carbohydrate derivative binding"/>
    <property type="evidence" value="ECO:0007669"/>
    <property type="project" value="InterPro"/>
</dbReference>
<dbReference type="STRING" id="406100.SAMN04488052_10260"/>
<dbReference type="PANTHER" id="PTHR30514">
    <property type="entry name" value="GLUCOKINASE"/>
    <property type="match status" value="1"/>
</dbReference>
<dbReference type="InterPro" id="IPR035472">
    <property type="entry name" value="RpiR-like_SIS"/>
</dbReference>
<dbReference type="SUPFAM" id="SSF46689">
    <property type="entry name" value="Homeodomain-like"/>
    <property type="match status" value="1"/>
</dbReference>
<dbReference type="PANTHER" id="PTHR30514:SF1">
    <property type="entry name" value="HTH-TYPE TRANSCRIPTIONAL REGULATOR HEXR-RELATED"/>
    <property type="match status" value="1"/>
</dbReference>
<keyword evidence="3" id="KW-0804">Transcription</keyword>
<accession>A0A1H8RIX9</accession>
<evidence type="ECO:0000256" key="3">
    <source>
        <dbReference type="ARBA" id="ARBA00023163"/>
    </source>
</evidence>
<dbReference type="NCBIfam" id="NF008451">
    <property type="entry name" value="PRK11302.1"/>
    <property type="match status" value="1"/>
</dbReference>
<dbReference type="InterPro" id="IPR001347">
    <property type="entry name" value="SIS_dom"/>
</dbReference>
<dbReference type="Gene3D" id="3.40.50.10490">
    <property type="entry name" value="Glucose-6-phosphate isomerase like protein, domain 1"/>
    <property type="match status" value="1"/>
</dbReference>
<dbReference type="GO" id="GO:0003677">
    <property type="term" value="F:DNA binding"/>
    <property type="evidence" value="ECO:0007669"/>
    <property type="project" value="UniProtKB-KW"/>
</dbReference>
<dbReference type="InterPro" id="IPR000281">
    <property type="entry name" value="HTH_RpiR"/>
</dbReference>
<dbReference type="Proteomes" id="UP000199657">
    <property type="component" value="Unassembled WGS sequence"/>
</dbReference>
<sequence>MLTRIKALHPELRRSEQKVADLVLDHPATVVSASIAAIAEKAGVSEPTVIRFCRAIGCTGFQDFKLRLAGSLASDIPYISSGVDIGDSAGKLSAKLFDRAIATLVQARNHLNTDGVERAIDLLAAAPRIEFYGHGASGIVAQDAQHKFFRLGVPTIAYSDAHTHGMSAAILPPESVVVAISHTGRSAELIRSAELALEAGAHVIAITACGSPLANCSTVALYADVNEDTDTYTPMTSRIAHLTICDILAVGVALQRGPELAASLEKTKRNLAEKRVQDSGTS</sequence>
<dbReference type="GO" id="GO:1901135">
    <property type="term" value="P:carbohydrate derivative metabolic process"/>
    <property type="evidence" value="ECO:0007669"/>
    <property type="project" value="InterPro"/>
</dbReference>
<dbReference type="InterPro" id="IPR009057">
    <property type="entry name" value="Homeodomain-like_sf"/>
</dbReference>
<dbReference type="EMBL" id="FOEG01000002">
    <property type="protein sequence ID" value="SEO66421.1"/>
    <property type="molecule type" value="Genomic_DNA"/>
</dbReference>
<keyword evidence="1" id="KW-0805">Transcription regulation</keyword>
<dbReference type="AlphaFoldDB" id="A0A1H8RIX9"/>
<feature type="domain" description="SIS" evidence="5">
    <location>
        <begin position="119"/>
        <end position="258"/>
    </location>
</feature>
<dbReference type="GO" id="GO:0003700">
    <property type="term" value="F:DNA-binding transcription factor activity"/>
    <property type="evidence" value="ECO:0007669"/>
    <property type="project" value="InterPro"/>
</dbReference>
<dbReference type="OrthoDB" id="257751at2"/>
<evidence type="ECO:0000313" key="7">
    <source>
        <dbReference type="Proteomes" id="UP000199657"/>
    </source>
</evidence>
<dbReference type="SUPFAM" id="SSF53697">
    <property type="entry name" value="SIS domain"/>
    <property type="match status" value="1"/>
</dbReference>
<evidence type="ECO:0000259" key="5">
    <source>
        <dbReference type="PROSITE" id="PS51464"/>
    </source>
</evidence>